<reference evidence="1" key="1">
    <citation type="journal article" date="2024" name="BMC Genomics">
        <title>Functional annotation of a divergent genome using sequence and structure-based similarity.</title>
        <authorList>
            <person name="Svedberg D."/>
            <person name="Winiger R.R."/>
            <person name="Berg A."/>
            <person name="Sharma H."/>
            <person name="Tellgren-Roth C."/>
            <person name="Debrunner-Vossbrinck B.A."/>
            <person name="Vossbrinck C.R."/>
            <person name="Barandun J."/>
        </authorList>
    </citation>
    <scope>NUCLEOTIDE SEQUENCE</scope>
    <source>
        <strain evidence="1">Illinois isolate</strain>
    </source>
</reference>
<keyword evidence="2" id="KW-1185">Reference proteome</keyword>
<proteinExistence type="predicted"/>
<dbReference type="RefSeq" id="XP_065330560.1">
    <property type="nucleotide sequence ID" value="XM_065474488.1"/>
</dbReference>
<dbReference type="AlphaFoldDB" id="A0AAX4JEI1"/>
<organism evidence="1 2">
    <name type="scientific">Vairimorpha necatrix</name>
    <dbReference type="NCBI Taxonomy" id="6039"/>
    <lineage>
        <taxon>Eukaryota</taxon>
        <taxon>Fungi</taxon>
        <taxon>Fungi incertae sedis</taxon>
        <taxon>Microsporidia</taxon>
        <taxon>Nosematidae</taxon>
        <taxon>Vairimorpha</taxon>
    </lineage>
</organism>
<dbReference type="EMBL" id="CP142733">
    <property type="protein sequence ID" value="WUR04415.1"/>
    <property type="molecule type" value="Genomic_DNA"/>
</dbReference>
<sequence length="297" mass="35606">MFQCLLVVIGSDIPKEQNIITWRPWETQINTTPLDLTLKPVINAPSSSRISSKTQISCPYTKKLDKIEILDIESNLQDKIENNLYYIKANHLKIRQFNDRTKLFKDLLQKWSDEVFNIRYDHLASHFLDDKAQKKYNRLNNLSNNWLRNFKEILDFYLPQIKIEVMKSSIAEISKSTIFENIKDISDAMRYYDNLKPKNLKYTSKSNLLKIHYKLMIDRFPYLFDYFNLFRKFISLYEMIIPLYSQKVLISLRMIQIFYPMSMNLTYIAKNRENFYTYISCMLEMLEALELPNDKKN</sequence>
<gene>
    <name evidence="1" type="ORF">VNE69_08170</name>
</gene>
<dbReference type="KEGG" id="vnx:VNE69_08170"/>
<protein>
    <submittedName>
        <fullName evidence="1">Uncharacterized protein</fullName>
    </submittedName>
</protein>
<dbReference type="Proteomes" id="UP001334084">
    <property type="component" value="Chromosome 8"/>
</dbReference>
<name>A0AAX4JEI1_9MICR</name>
<dbReference type="GeneID" id="90542246"/>
<evidence type="ECO:0000313" key="2">
    <source>
        <dbReference type="Proteomes" id="UP001334084"/>
    </source>
</evidence>
<accession>A0AAX4JEI1</accession>
<evidence type="ECO:0000313" key="1">
    <source>
        <dbReference type="EMBL" id="WUR04415.1"/>
    </source>
</evidence>